<proteinExistence type="predicted"/>
<comment type="caution">
    <text evidence="1">The sequence shown here is derived from an EMBL/GenBank/DDBJ whole genome shotgun (WGS) entry which is preliminary data.</text>
</comment>
<dbReference type="InterPro" id="IPR009776">
    <property type="entry name" value="Spore_0_M"/>
</dbReference>
<reference evidence="1" key="1">
    <citation type="journal article" date="2021" name="PeerJ">
        <title>Extensive microbial diversity within the chicken gut microbiome revealed by metagenomics and culture.</title>
        <authorList>
            <person name="Gilroy R."/>
            <person name="Ravi A."/>
            <person name="Getino M."/>
            <person name="Pursley I."/>
            <person name="Horton D.L."/>
            <person name="Alikhan N.F."/>
            <person name="Baker D."/>
            <person name="Gharbi K."/>
            <person name="Hall N."/>
            <person name="Watson M."/>
            <person name="Adriaenssens E.M."/>
            <person name="Foster-Nyarko E."/>
            <person name="Jarju S."/>
            <person name="Secka A."/>
            <person name="Antonio M."/>
            <person name="Oren A."/>
            <person name="Chaudhuri R.R."/>
            <person name="La Ragione R."/>
            <person name="Hildebrand F."/>
            <person name="Pallen M.J."/>
        </authorList>
    </citation>
    <scope>NUCLEOTIDE SEQUENCE</scope>
    <source>
        <strain evidence="1">6019</strain>
    </source>
</reference>
<sequence>MYTYLQCNIPGLSLLIEGENNRVALGEPIKGIIEFNTSETDVTINKLNISLMGVREKRRALKLDRFNVNHSVEIEPNSLLKFPFRMMIDQSKFEPTMTLELDVRIKTSIGEFESSSSFLHVLSEEID</sequence>
<gene>
    <name evidence="1" type="ORF">K8V35_03725</name>
</gene>
<dbReference type="AlphaFoldDB" id="A0A921B739"/>
<accession>A0A921B739</accession>
<dbReference type="Pfam" id="PF07070">
    <property type="entry name" value="Spo0M"/>
    <property type="match status" value="1"/>
</dbReference>
<name>A0A921B739_9STAP</name>
<reference evidence="1" key="2">
    <citation type="submission" date="2021-09" db="EMBL/GenBank/DDBJ databases">
        <authorList>
            <person name="Gilroy R."/>
        </authorList>
    </citation>
    <scope>NUCLEOTIDE SEQUENCE</scope>
    <source>
        <strain evidence="1">6019</strain>
    </source>
</reference>
<evidence type="ECO:0000313" key="1">
    <source>
        <dbReference type="EMBL" id="HJE19446.1"/>
    </source>
</evidence>
<dbReference type="Proteomes" id="UP000763505">
    <property type="component" value="Unassembled WGS sequence"/>
</dbReference>
<dbReference type="EMBL" id="DYYI01000037">
    <property type="protein sequence ID" value="HJE19446.1"/>
    <property type="molecule type" value="Genomic_DNA"/>
</dbReference>
<protein>
    <submittedName>
        <fullName evidence="1">Sporulation protein</fullName>
    </submittedName>
</protein>
<organism evidence="1 2">
    <name type="scientific">Aliicoccus persicus</name>
    <dbReference type="NCBI Taxonomy" id="930138"/>
    <lineage>
        <taxon>Bacteria</taxon>
        <taxon>Bacillati</taxon>
        <taxon>Bacillota</taxon>
        <taxon>Bacilli</taxon>
        <taxon>Bacillales</taxon>
        <taxon>Staphylococcaceae</taxon>
        <taxon>Aliicoccus</taxon>
    </lineage>
</organism>
<evidence type="ECO:0000313" key="2">
    <source>
        <dbReference type="Proteomes" id="UP000763505"/>
    </source>
</evidence>